<evidence type="ECO:0000313" key="7">
    <source>
        <dbReference type="EMBL" id="GBG30895.1"/>
    </source>
</evidence>
<evidence type="ECO:0000256" key="6">
    <source>
        <dbReference type="PIRNR" id="PIRNR016315"/>
    </source>
</evidence>
<dbReference type="PIRSF" id="PIRSF016315">
    <property type="entry name" value="ARP2/3_P21-Arc"/>
    <property type="match status" value="1"/>
</dbReference>
<gene>
    <name evidence="7" type="ORF">FCC1311_071162</name>
</gene>
<evidence type="ECO:0000256" key="3">
    <source>
        <dbReference type="ARBA" id="ARBA00022490"/>
    </source>
</evidence>
<reference evidence="7 8" key="1">
    <citation type="submission" date="2017-12" db="EMBL/GenBank/DDBJ databases">
        <title>Sequencing, de novo assembly and annotation of complete genome of a new Thraustochytrid species, strain FCC1311.</title>
        <authorList>
            <person name="Sedici K."/>
            <person name="Godart F."/>
            <person name="Aiese Cigliano R."/>
            <person name="Sanseverino W."/>
            <person name="Barakat M."/>
            <person name="Ortet P."/>
            <person name="Marechal E."/>
            <person name="Cagnac O."/>
            <person name="Amato A."/>
        </authorList>
    </citation>
    <scope>NUCLEOTIDE SEQUENCE [LARGE SCALE GENOMIC DNA]</scope>
</reference>
<dbReference type="InterPro" id="IPR036753">
    <property type="entry name" value="ARPC3_sf"/>
</dbReference>
<sequence>MPAYHSTLNDDGGNVVCGMSVLPLKTSVKGPAPRASGSDEDIIDEAIKFFRANVLFASYVIEGPADRVIIFLTLFISQILKRMEKAGNKQSGAKIMFDLSKEKFPLPGESGWPLGGHIPAPKGRDEEDKCRNYMKQLREECCNRMLDRLYAHSEAAPDKFWMGFSKRKFMNILVR</sequence>
<keyword evidence="8" id="KW-1185">Reference proteome</keyword>
<dbReference type="InParanoid" id="A0A2R5GJU4"/>
<keyword evidence="5 6" id="KW-0206">Cytoskeleton</keyword>
<dbReference type="Pfam" id="PF04062">
    <property type="entry name" value="P21-Arc"/>
    <property type="match status" value="1"/>
</dbReference>
<comment type="similarity">
    <text evidence="2 6">Belongs to the ARPC3 family.</text>
</comment>
<comment type="subcellular location">
    <subcellularLocation>
        <location evidence="1 6">Cytoplasm</location>
        <location evidence="1 6">Cytoskeleton</location>
    </subcellularLocation>
</comment>
<dbReference type="GO" id="GO:0034314">
    <property type="term" value="P:Arp2/3 complex-mediated actin nucleation"/>
    <property type="evidence" value="ECO:0007669"/>
    <property type="project" value="UniProtKB-UniRule"/>
</dbReference>
<evidence type="ECO:0000313" key="8">
    <source>
        <dbReference type="Proteomes" id="UP000241890"/>
    </source>
</evidence>
<evidence type="ECO:0000256" key="2">
    <source>
        <dbReference type="ARBA" id="ARBA00010856"/>
    </source>
</evidence>
<dbReference type="SUPFAM" id="SSF69060">
    <property type="entry name" value="Arp2/3 complex 21 kDa subunit ARPC3"/>
    <property type="match status" value="1"/>
</dbReference>
<evidence type="ECO:0000256" key="5">
    <source>
        <dbReference type="ARBA" id="ARBA00023212"/>
    </source>
</evidence>
<keyword evidence="3 6" id="KW-0963">Cytoplasm</keyword>
<dbReference type="OrthoDB" id="200404at2759"/>
<accession>A0A2R5GJU4</accession>
<dbReference type="PANTHER" id="PTHR12391">
    <property type="entry name" value="ARP2/3 COMPLEX 21 KD SUBUNIT"/>
    <property type="match status" value="1"/>
</dbReference>
<dbReference type="AlphaFoldDB" id="A0A2R5GJU4"/>
<protein>
    <recommendedName>
        <fullName evidence="6">Actin-related protein 2/3 complex subunit 3</fullName>
    </recommendedName>
</protein>
<dbReference type="GO" id="GO:0005885">
    <property type="term" value="C:Arp2/3 protein complex"/>
    <property type="evidence" value="ECO:0007669"/>
    <property type="project" value="UniProtKB-UniRule"/>
</dbReference>
<evidence type="ECO:0000256" key="4">
    <source>
        <dbReference type="ARBA" id="ARBA00023203"/>
    </source>
</evidence>
<comment type="subunit">
    <text evidence="6">Component of the Arp2/3 complex.</text>
</comment>
<dbReference type="GO" id="GO:0030833">
    <property type="term" value="P:regulation of actin filament polymerization"/>
    <property type="evidence" value="ECO:0007669"/>
    <property type="project" value="InterPro"/>
</dbReference>
<dbReference type="GO" id="GO:0003779">
    <property type="term" value="F:actin binding"/>
    <property type="evidence" value="ECO:0007669"/>
    <property type="project" value="UniProtKB-KW"/>
</dbReference>
<dbReference type="Proteomes" id="UP000241890">
    <property type="component" value="Unassembled WGS sequence"/>
</dbReference>
<proteinExistence type="inferred from homology"/>
<dbReference type="Gene3D" id="1.10.1760.10">
    <property type="entry name" value="Actin-related protein 2/3 complex subunit 3"/>
    <property type="match status" value="1"/>
</dbReference>
<organism evidence="7 8">
    <name type="scientific">Hondaea fermentalgiana</name>
    <dbReference type="NCBI Taxonomy" id="2315210"/>
    <lineage>
        <taxon>Eukaryota</taxon>
        <taxon>Sar</taxon>
        <taxon>Stramenopiles</taxon>
        <taxon>Bigyra</taxon>
        <taxon>Labyrinthulomycetes</taxon>
        <taxon>Thraustochytrida</taxon>
        <taxon>Thraustochytriidae</taxon>
        <taxon>Hondaea</taxon>
    </lineage>
</organism>
<dbReference type="EMBL" id="BEYU01000084">
    <property type="protein sequence ID" value="GBG30895.1"/>
    <property type="molecule type" value="Genomic_DNA"/>
</dbReference>
<name>A0A2R5GJU4_9STRA</name>
<comment type="caution">
    <text evidence="7">The sequence shown here is derived from an EMBL/GenBank/DDBJ whole genome shotgun (WGS) entry which is preliminary data.</text>
</comment>
<keyword evidence="4 6" id="KW-0009">Actin-binding</keyword>
<evidence type="ECO:0000256" key="1">
    <source>
        <dbReference type="ARBA" id="ARBA00004245"/>
    </source>
</evidence>
<dbReference type="InterPro" id="IPR007204">
    <property type="entry name" value="ARPC3"/>
</dbReference>
<comment type="function">
    <text evidence="6">Functions as component of the Arp2/3 complex which is involved in regulation of actin polymerization and together with an activating nucleation-promoting factor (NPF) mediates the formation of branched actin networks.</text>
</comment>